<dbReference type="InterPro" id="IPR029021">
    <property type="entry name" value="Prot-tyrosine_phosphatase-like"/>
</dbReference>
<comment type="caution">
    <text evidence="3">The sequence shown here is derived from an EMBL/GenBank/DDBJ whole genome shotgun (WGS) entry which is preliminary data.</text>
</comment>
<dbReference type="InterPro" id="IPR003595">
    <property type="entry name" value="Tyr_Pase_cat"/>
</dbReference>
<organism evidence="3 4">
    <name type="scientific">Schistosoma japonicum</name>
    <name type="common">Blood fluke</name>
    <dbReference type="NCBI Taxonomy" id="6182"/>
    <lineage>
        <taxon>Eukaryota</taxon>
        <taxon>Metazoa</taxon>
        <taxon>Spiralia</taxon>
        <taxon>Lophotrochozoa</taxon>
        <taxon>Platyhelminthes</taxon>
        <taxon>Trematoda</taxon>
        <taxon>Digenea</taxon>
        <taxon>Strigeidida</taxon>
        <taxon>Schistosomatoidea</taxon>
        <taxon>Schistosomatidae</taxon>
        <taxon>Schistosoma</taxon>
    </lineage>
</organism>
<dbReference type="STRING" id="6182.A0A4Z2DD10"/>
<dbReference type="PROSITE" id="PS50055">
    <property type="entry name" value="TYR_PHOSPHATASE_PTP"/>
    <property type="match status" value="1"/>
</dbReference>
<feature type="non-terminal residue" evidence="3">
    <location>
        <position position="1"/>
    </location>
</feature>
<dbReference type="PANTHER" id="PTHR19134">
    <property type="entry name" value="RECEPTOR-TYPE TYROSINE-PROTEIN PHOSPHATASE"/>
    <property type="match status" value="1"/>
</dbReference>
<name>A0A4Z2DD10_SCHJA</name>
<dbReference type="Pfam" id="PF00102">
    <property type="entry name" value="Y_phosphatase"/>
    <property type="match status" value="1"/>
</dbReference>
<dbReference type="PANTHER" id="PTHR19134:SF449">
    <property type="entry name" value="TYROSINE-PROTEIN PHOSPHATASE 1"/>
    <property type="match status" value="1"/>
</dbReference>
<dbReference type="Proteomes" id="UP000311919">
    <property type="component" value="Unassembled WGS sequence"/>
</dbReference>
<dbReference type="SMART" id="SM00194">
    <property type="entry name" value="PTPc"/>
    <property type="match status" value="1"/>
</dbReference>
<dbReference type="InterPro" id="IPR050348">
    <property type="entry name" value="Protein-Tyr_Phosphatase"/>
</dbReference>
<accession>A0A4Z2DD10</accession>
<evidence type="ECO:0000313" key="3">
    <source>
        <dbReference type="EMBL" id="TNN14391.1"/>
    </source>
</evidence>
<dbReference type="InterPro" id="IPR000242">
    <property type="entry name" value="PTP_cat"/>
</dbReference>
<dbReference type="Gene3D" id="3.90.190.10">
    <property type="entry name" value="Protein tyrosine phosphatase superfamily"/>
    <property type="match status" value="1"/>
</dbReference>
<dbReference type="InterPro" id="IPR016130">
    <property type="entry name" value="Tyr_Pase_AS"/>
</dbReference>
<keyword evidence="4" id="KW-1185">Reference proteome</keyword>
<proteinExistence type="predicted"/>
<evidence type="ECO:0000259" key="1">
    <source>
        <dbReference type="PROSITE" id="PS50055"/>
    </source>
</evidence>
<dbReference type="AlphaFoldDB" id="A0A4Z2DD10"/>
<dbReference type="PROSITE" id="PS50056">
    <property type="entry name" value="TYR_PHOSPHATASE_2"/>
    <property type="match status" value="1"/>
</dbReference>
<gene>
    <name evidence="3" type="ORF">EWB00_002182</name>
</gene>
<evidence type="ECO:0000313" key="4">
    <source>
        <dbReference type="Proteomes" id="UP000311919"/>
    </source>
</evidence>
<feature type="domain" description="Tyrosine specific protein phosphatases" evidence="2">
    <location>
        <begin position="275"/>
        <end position="351"/>
    </location>
</feature>
<sequence length="369" mass="42718">TSCTDVKVQVGYLDKVSYGTVVEIMNFIYDLPERLLTVKSYFQVIALSKFKQYLDDCLTNTKLIFDEFQKVNSKSDELQTVNQLTFHAAVHPQNYYLNRYDDILPYDQTRTILKKKNDQNSIQFSELSTNFTDYINANFIRTIEPLLSSKNDALQYTANNHCEFIATQGPLKQTIGDFWYMIYLFKCPFIIMLTGLHHNGQIICDLYWPEKFNTPISYKCIDFEVSVTLLEVNQSNCFVKRIFQVSVSNESIELSHNVTQIHFTEWENFSIPTIRNMHELVEEYEKDYQLLVNQSTVSIGPTVVHCSAGVGRTGTFISVLVVRRHLRSACDFISIPSIVLMLRIWRCCMVELKVSSWIVANLLAIMSNE</sequence>
<evidence type="ECO:0000259" key="2">
    <source>
        <dbReference type="PROSITE" id="PS50056"/>
    </source>
</evidence>
<dbReference type="PROSITE" id="PS00383">
    <property type="entry name" value="TYR_PHOSPHATASE_1"/>
    <property type="match status" value="1"/>
</dbReference>
<dbReference type="GO" id="GO:0004725">
    <property type="term" value="F:protein tyrosine phosphatase activity"/>
    <property type="evidence" value="ECO:0007669"/>
    <property type="project" value="InterPro"/>
</dbReference>
<dbReference type="EMBL" id="SKCS01000176">
    <property type="protein sequence ID" value="TNN14391.1"/>
    <property type="molecule type" value="Genomic_DNA"/>
</dbReference>
<dbReference type="PRINTS" id="PR00700">
    <property type="entry name" value="PRTYPHPHTASE"/>
</dbReference>
<reference evidence="3 4" key="1">
    <citation type="submission" date="2019-03" db="EMBL/GenBank/DDBJ databases">
        <title>An improved genome assembly of the fluke Schistosoma japonicum.</title>
        <authorList>
            <person name="Hu W."/>
            <person name="Luo F."/>
            <person name="Yin M."/>
            <person name="Mo X."/>
            <person name="Sun C."/>
            <person name="Wu Q."/>
            <person name="Zhu B."/>
            <person name="Xiang M."/>
            <person name="Wang J."/>
            <person name="Wang Y."/>
            <person name="Zhang T."/>
            <person name="Xu B."/>
            <person name="Zheng H."/>
            <person name="Feng Z."/>
        </authorList>
    </citation>
    <scope>NUCLEOTIDE SEQUENCE [LARGE SCALE GENOMIC DNA]</scope>
    <source>
        <strain evidence="3">HuSjv2</strain>
        <tissue evidence="3">Worms</tissue>
    </source>
</reference>
<dbReference type="CDD" id="cd00047">
    <property type="entry name" value="PTPc"/>
    <property type="match status" value="1"/>
</dbReference>
<dbReference type="SMART" id="SM00404">
    <property type="entry name" value="PTPc_motif"/>
    <property type="match status" value="1"/>
</dbReference>
<feature type="domain" description="Tyrosine-protein phosphatase" evidence="1">
    <location>
        <begin position="64"/>
        <end position="351"/>
    </location>
</feature>
<keyword evidence="3" id="KW-0675">Receptor</keyword>
<dbReference type="OrthoDB" id="9979034at2759"/>
<dbReference type="SUPFAM" id="SSF52799">
    <property type="entry name" value="(Phosphotyrosine protein) phosphatases II"/>
    <property type="match status" value="1"/>
</dbReference>
<protein>
    <submittedName>
        <fullName evidence="3">Receptor-type tyrosine-protein phosphatase V</fullName>
    </submittedName>
</protein>
<dbReference type="InterPro" id="IPR000387">
    <property type="entry name" value="Tyr_Pase_dom"/>
</dbReference>